<proteinExistence type="predicted"/>
<dbReference type="EMBL" id="MFGO01000006">
    <property type="protein sequence ID" value="OGF41696.1"/>
    <property type="molecule type" value="Genomic_DNA"/>
</dbReference>
<protein>
    <recommendedName>
        <fullName evidence="2">MHD domain-containing protein</fullName>
    </recommendedName>
</protein>
<keyword evidence="1" id="KW-0812">Transmembrane</keyword>
<evidence type="ECO:0000313" key="4">
    <source>
        <dbReference type="Proteomes" id="UP000177579"/>
    </source>
</evidence>
<sequence>MTEDKNKNEEDIKIENRGSSLAEFTKRPVPTNEELEEFEDFVEEETREGEIEDGLNEIYQDDNGKMVDVKKMYVKKRHGFLFWFFSLFFALSAVAISVYYGYNFLFLESGTNAKIDFLIEGNTEALAGEEFFYTIHYKNLSNIAINNARIEVSFPDNFIFLDSFPESNSDNNSVWEIAQVAGNESDKIRIKGMMIGSRNDTGILVANMTYTPENFSSQFKEDASITTVITGVGFNIDFNYISTALVGQEDDILIKITPEKNNFIDNFRITMEPAENIELLSFDKKIENQADFEMIRPGVWNIKEIKNEENILPVRFKFTEKFSDYETIIFNFEQLGGDNKYFKFYEKVLDFEVMKSDLNLTLIINGSREDQGVDFGEKLNYSIVYQNKGETEMKDVIIMAVLNSEFLDWTTLSDNLGGREKGNTIIWSKDEIGDLESLKQNQEGTIDFSINMAGFGNISAKKEYQVKSYAQFSVGTNENTKFSGEDNRSNTIINKINSDLKLVEELRYFNEDNIPVGTGPNPPKVGEETTYKVYWKLSNNLHELNDLKVSVKLPNYVFWSNKTRATVGEVEYDSSSHSILWDIGRLPITVYEASAEFAIGVNPTEDDKNKIMVIVPGTTVTAIDGETKDKLEYKTKAKTTKLEDDPIAGGQGVVE</sequence>
<evidence type="ECO:0000259" key="2">
    <source>
        <dbReference type="PROSITE" id="PS51072"/>
    </source>
</evidence>
<dbReference type="InterPro" id="IPR028565">
    <property type="entry name" value="MHD"/>
</dbReference>
<dbReference type="Gene3D" id="2.60.40.1170">
    <property type="entry name" value="Mu homology domain, subdomain B"/>
    <property type="match status" value="1"/>
</dbReference>
<name>A0A1F5TRT6_9BACT</name>
<keyword evidence="1" id="KW-1133">Transmembrane helix</keyword>
<feature type="transmembrane region" description="Helical" evidence="1">
    <location>
        <begin position="80"/>
        <end position="102"/>
    </location>
</feature>
<reference evidence="3 4" key="1">
    <citation type="journal article" date="2016" name="Nat. Commun.">
        <title>Thousands of microbial genomes shed light on interconnected biogeochemical processes in an aquifer system.</title>
        <authorList>
            <person name="Anantharaman K."/>
            <person name="Brown C.T."/>
            <person name="Hug L.A."/>
            <person name="Sharon I."/>
            <person name="Castelle C.J."/>
            <person name="Probst A.J."/>
            <person name="Thomas B.C."/>
            <person name="Singh A."/>
            <person name="Wilkins M.J."/>
            <person name="Karaoz U."/>
            <person name="Brodie E.L."/>
            <person name="Williams K.H."/>
            <person name="Hubbard S.S."/>
            <person name="Banfield J.F."/>
        </authorList>
    </citation>
    <scope>NUCLEOTIDE SEQUENCE [LARGE SCALE GENOMIC DNA]</scope>
</reference>
<dbReference type="AlphaFoldDB" id="A0A1F5TRT6"/>
<dbReference type="InterPro" id="IPR036168">
    <property type="entry name" value="AP2_Mu_C_sf"/>
</dbReference>
<comment type="caution">
    <text evidence="3">The sequence shown here is derived from an EMBL/GenBank/DDBJ whole genome shotgun (WGS) entry which is preliminary data.</text>
</comment>
<dbReference type="Proteomes" id="UP000177579">
    <property type="component" value="Unassembled WGS sequence"/>
</dbReference>
<dbReference type="SUPFAM" id="SSF49447">
    <property type="entry name" value="Second domain of Mu2 adaptin subunit (ap50) of ap2 adaptor"/>
    <property type="match status" value="1"/>
</dbReference>
<keyword evidence="1" id="KW-0472">Membrane</keyword>
<evidence type="ECO:0000313" key="3">
    <source>
        <dbReference type="EMBL" id="OGF41696.1"/>
    </source>
</evidence>
<organism evidence="3 4">
    <name type="scientific">Candidatus Falkowbacteria bacterium RIFOXYD2_FULL_34_120</name>
    <dbReference type="NCBI Taxonomy" id="1798007"/>
    <lineage>
        <taxon>Bacteria</taxon>
        <taxon>Candidatus Falkowiibacteriota</taxon>
    </lineage>
</organism>
<accession>A0A1F5TRT6</accession>
<evidence type="ECO:0000256" key="1">
    <source>
        <dbReference type="SAM" id="Phobius"/>
    </source>
</evidence>
<dbReference type="PROSITE" id="PS51072">
    <property type="entry name" value="MHD"/>
    <property type="match status" value="1"/>
</dbReference>
<gene>
    <name evidence="3" type="ORF">A2531_06030</name>
</gene>
<feature type="domain" description="MHD" evidence="2">
    <location>
        <begin position="411"/>
        <end position="655"/>
    </location>
</feature>